<name>G0LBG2_ZOBGA</name>
<keyword evidence="1" id="KW-0812">Transmembrane</keyword>
<reference evidence="3 4" key="2">
    <citation type="journal article" date="2012" name="Environ. Microbiol.">
        <title>Characterization of the first alginolytic operons in a marine bacterium: from their emergence in marine Flavobacteriia to their independent transfers to marine Proteobacteria and human gut Bacteroides.</title>
        <authorList>
            <person name="Thomas F."/>
            <person name="Barbeyron T."/>
            <person name="Tonon T."/>
            <person name="Genicot S."/>
            <person name="Czjzek M."/>
            <person name="Michel G."/>
        </authorList>
    </citation>
    <scope>NUCLEOTIDE SEQUENCE [LARGE SCALE GENOMIC DNA]</scope>
    <source>
        <strain evidence="4">DSM 12802 / CCUG 47099 / CIP 106680 / NCIMB 13871 / Dsij</strain>
    </source>
</reference>
<reference evidence="4" key="1">
    <citation type="submission" date="2009-07" db="EMBL/GenBank/DDBJ databases">
        <title>Complete genome sequence of Zobellia galactanivorans Dsij.</title>
        <authorList>
            <consortium name="Genoscope - CEA"/>
        </authorList>
    </citation>
    <scope>NUCLEOTIDE SEQUENCE [LARGE SCALE GENOMIC DNA]</scope>
    <source>
        <strain evidence="4">DSM 12802 / CCUG 47099 / CIP 106680 / NCIMB 13871 / Dsij</strain>
    </source>
</reference>
<feature type="transmembrane region" description="Helical" evidence="1">
    <location>
        <begin position="252"/>
        <end position="274"/>
    </location>
</feature>
<dbReference type="SUPFAM" id="SSF53448">
    <property type="entry name" value="Nucleotide-diphospho-sugar transferases"/>
    <property type="match status" value="1"/>
</dbReference>
<organism evidence="3 4">
    <name type="scientific">Zobellia galactanivorans (strain DSM 12802 / CCUG 47099 / CIP 106680 / NCIMB 13871 / Dsij)</name>
    <dbReference type="NCBI Taxonomy" id="63186"/>
    <lineage>
        <taxon>Bacteria</taxon>
        <taxon>Pseudomonadati</taxon>
        <taxon>Bacteroidota</taxon>
        <taxon>Flavobacteriia</taxon>
        <taxon>Flavobacteriales</taxon>
        <taxon>Flavobacteriaceae</taxon>
        <taxon>Zobellia</taxon>
    </lineage>
</organism>
<dbReference type="InterPro" id="IPR050256">
    <property type="entry name" value="Glycosyltransferase_2"/>
</dbReference>
<accession>G0LBG2</accession>
<gene>
    <name evidence="3" type="ordered locus">zobellia_1993</name>
</gene>
<keyword evidence="3" id="KW-0328">Glycosyltransferase</keyword>
<protein>
    <submittedName>
        <fullName evidence="3">Glycosyltransferase, family GT2</fullName>
        <ecNumber evidence="3">2.4.1.-</ecNumber>
    </submittedName>
</protein>
<dbReference type="HOGENOM" id="CLU_033536_0_1_10"/>
<dbReference type="InterPro" id="IPR029044">
    <property type="entry name" value="Nucleotide-diphossugar_trans"/>
</dbReference>
<dbReference type="RefSeq" id="WP_013993352.1">
    <property type="nucleotide sequence ID" value="NC_015844.1"/>
</dbReference>
<dbReference type="KEGG" id="zga:ZOBELLIA_1993"/>
<evidence type="ECO:0000256" key="1">
    <source>
        <dbReference type="SAM" id="Phobius"/>
    </source>
</evidence>
<dbReference type="PANTHER" id="PTHR48090:SF7">
    <property type="entry name" value="RFBJ PROTEIN"/>
    <property type="match status" value="1"/>
</dbReference>
<dbReference type="EC" id="2.4.1.-" evidence="3"/>
<dbReference type="InterPro" id="IPR001173">
    <property type="entry name" value="Glyco_trans_2-like"/>
</dbReference>
<dbReference type="STRING" id="63186.ZOBELLIA_1993"/>
<dbReference type="Pfam" id="PF00535">
    <property type="entry name" value="Glycos_transf_2"/>
    <property type="match status" value="1"/>
</dbReference>
<evidence type="ECO:0000259" key="2">
    <source>
        <dbReference type="Pfam" id="PF00535"/>
    </source>
</evidence>
<evidence type="ECO:0000313" key="3">
    <source>
        <dbReference type="EMBL" id="CAZ96074.1"/>
    </source>
</evidence>
<keyword evidence="4" id="KW-1185">Reference proteome</keyword>
<keyword evidence="3" id="KW-0808">Transferase</keyword>
<sequence length="359" mass="40820">MSSEIKNNQKKPLVSVILPAYNEEAIIEKNIVRLYDYLDTLNHLYEWEIIVVNDGSVDRTGVIADTLSDTYSNLIVLHHVVNRNLGTALRTGFANSTGDYVVVLDIDLSYSPDHIGNLLSEIIVTQSDMVLASPYMKGGKNTAVPRLRLLLSKTVNKMMQTASRLDICTFTGMVRAYKGEFIRSLNTKSSTFDINSEILLKAYILRARIIEIPAHLDWSEQQQLAETRTSSLKIVKGIFNGLANSFMFRPYMFFWVLGFLISLPSLYLIAWIFIDAYRIYPTIVDLAPDFGHRFALAVSEVYKQRPYSFIIGGTTIIVTIQLLSLGFISLQKKRYFDELFHINSSILKSTIKNQRPNHE</sequence>
<keyword evidence="1" id="KW-1133">Transmembrane helix</keyword>
<dbReference type="OrthoDB" id="9810303at2"/>
<feature type="domain" description="Glycosyltransferase 2-like" evidence="2">
    <location>
        <begin position="15"/>
        <end position="173"/>
    </location>
</feature>
<dbReference type="PANTHER" id="PTHR48090">
    <property type="entry name" value="UNDECAPRENYL-PHOSPHATE 4-DEOXY-4-FORMAMIDO-L-ARABINOSE TRANSFERASE-RELATED"/>
    <property type="match status" value="1"/>
</dbReference>
<dbReference type="Gene3D" id="3.90.550.10">
    <property type="entry name" value="Spore Coat Polysaccharide Biosynthesis Protein SpsA, Chain A"/>
    <property type="match status" value="1"/>
</dbReference>
<proteinExistence type="predicted"/>
<evidence type="ECO:0000313" key="4">
    <source>
        <dbReference type="Proteomes" id="UP000008898"/>
    </source>
</evidence>
<dbReference type="AlphaFoldDB" id="G0LBG2"/>
<dbReference type="Proteomes" id="UP000008898">
    <property type="component" value="Chromosome"/>
</dbReference>
<dbReference type="CDD" id="cd04179">
    <property type="entry name" value="DPM_DPG-synthase_like"/>
    <property type="match status" value="1"/>
</dbReference>
<dbReference type="EMBL" id="FP476056">
    <property type="protein sequence ID" value="CAZ96074.1"/>
    <property type="molecule type" value="Genomic_DNA"/>
</dbReference>
<dbReference type="GO" id="GO:0016757">
    <property type="term" value="F:glycosyltransferase activity"/>
    <property type="evidence" value="ECO:0007669"/>
    <property type="project" value="UniProtKB-KW"/>
</dbReference>
<feature type="transmembrane region" description="Helical" evidence="1">
    <location>
        <begin position="307"/>
        <end position="330"/>
    </location>
</feature>
<keyword evidence="1" id="KW-0472">Membrane</keyword>